<comment type="caution">
    <text evidence="1">The sequence shown here is derived from an EMBL/GenBank/DDBJ whole genome shotgun (WGS) entry which is preliminary data.</text>
</comment>
<dbReference type="RefSeq" id="WP_169262483.1">
    <property type="nucleotide sequence ID" value="NZ_WTVQ01000060.1"/>
</dbReference>
<gene>
    <name evidence="1" type="ORF">GPA25_21615</name>
</gene>
<dbReference type="Proteomes" id="UP000648984">
    <property type="component" value="Unassembled WGS sequence"/>
</dbReference>
<dbReference type="EMBL" id="WTVQ01000060">
    <property type="protein sequence ID" value="NMG77352.1"/>
    <property type="molecule type" value="Genomic_DNA"/>
</dbReference>
<protein>
    <submittedName>
        <fullName evidence="1">Uncharacterized protein</fullName>
    </submittedName>
</protein>
<accession>A0ABX1QIE1</accession>
<evidence type="ECO:0000313" key="1">
    <source>
        <dbReference type="EMBL" id="NMG77352.1"/>
    </source>
</evidence>
<sequence>MTSADTHYAIETIRRIEAAKITAGLTRMVLERVHTCAGAKPLESGNACR</sequence>
<keyword evidence="2" id="KW-1185">Reference proteome</keyword>
<name>A0ABX1QIE1_9RHOO</name>
<reference evidence="1 2" key="1">
    <citation type="submission" date="2019-12" db="EMBL/GenBank/DDBJ databases">
        <title>Comparative genomics gives insights into the taxonomy of the Azoarcus-Aromatoleum group and reveals separate origins of nif in the plant-associated Azoarcus and non-plant-associated Aromatoleum sub-groups.</title>
        <authorList>
            <person name="Lafos M."/>
            <person name="Maluk M."/>
            <person name="Batista M."/>
            <person name="Junghare M."/>
            <person name="Carmona M."/>
            <person name="Faoro H."/>
            <person name="Cruz L.M."/>
            <person name="Battistoni F."/>
            <person name="De Souza E."/>
            <person name="Pedrosa F."/>
            <person name="Chen W.-M."/>
            <person name="Poole P.S."/>
            <person name="Dixon R.A."/>
            <person name="James E.K."/>
        </authorList>
    </citation>
    <scope>NUCLEOTIDE SEQUENCE [LARGE SCALE GENOMIC DNA]</scope>
    <source>
        <strain evidence="1 2">22Lin</strain>
    </source>
</reference>
<evidence type="ECO:0000313" key="2">
    <source>
        <dbReference type="Proteomes" id="UP000648984"/>
    </source>
</evidence>
<organism evidence="1 2">
    <name type="scientific">Aromatoleum diolicum</name>
    <dbReference type="NCBI Taxonomy" id="75796"/>
    <lineage>
        <taxon>Bacteria</taxon>
        <taxon>Pseudomonadati</taxon>
        <taxon>Pseudomonadota</taxon>
        <taxon>Betaproteobacteria</taxon>
        <taxon>Rhodocyclales</taxon>
        <taxon>Rhodocyclaceae</taxon>
        <taxon>Aromatoleum</taxon>
    </lineage>
</organism>
<proteinExistence type="predicted"/>